<feature type="region of interest" description="Disordered" evidence="1">
    <location>
        <begin position="385"/>
        <end position="406"/>
    </location>
</feature>
<feature type="compositionally biased region" description="Basic and acidic residues" evidence="1">
    <location>
        <begin position="314"/>
        <end position="327"/>
    </location>
</feature>
<name>A0AAD6RW20_9AGAR</name>
<gene>
    <name evidence="2" type="ORF">C8F04DRAFT_1349888</name>
</gene>
<sequence>MITVLGGTPRDVEAWRTITDPAATLMQTKATQLRHTEQLHHRRYFRLLPTYFILNLNTIHFNPSQSLRRIEFYYAPSSSHAELRVGWISPRSSLTTGFVELNEFCLVQFDPAICIGVLGDRSYAHLISVSTHAQRSHHSTQLNVEFNCNSTPSFLRQPKIDSIPLPHAATTIHRIQMPAARPALRGSRQNPIELDPELTHRSAFRLPNMRRVRVRDSGEREAGWQGAARAWVPRPVRAGTSRPFPLPGYPRCVRHEGTRCRRRAQHQHVHRASPRTETGPASEPAAALARIPRVRRAGELGPRTAPQRASSCAKTERTRTHGDGIRDELRVSAHSTLVGGRGGYGGDEEQGWLRGREARAGWGTRGSARAGLATHCPARMRHSMQPANGAHRMRRCTRGGQSVGRR</sequence>
<keyword evidence="3" id="KW-1185">Reference proteome</keyword>
<organism evidence="2 3">
    <name type="scientific">Mycena alexandri</name>
    <dbReference type="NCBI Taxonomy" id="1745969"/>
    <lineage>
        <taxon>Eukaryota</taxon>
        <taxon>Fungi</taxon>
        <taxon>Dikarya</taxon>
        <taxon>Basidiomycota</taxon>
        <taxon>Agaricomycotina</taxon>
        <taxon>Agaricomycetes</taxon>
        <taxon>Agaricomycetidae</taxon>
        <taxon>Agaricales</taxon>
        <taxon>Marasmiineae</taxon>
        <taxon>Mycenaceae</taxon>
        <taxon>Mycena</taxon>
    </lineage>
</organism>
<evidence type="ECO:0000313" key="3">
    <source>
        <dbReference type="Proteomes" id="UP001218188"/>
    </source>
</evidence>
<dbReference type="AlphaFoldDB" id="A0AAD6RW20"/>
<dbReference type="Proteomes" id="UP001218188">
    <property type="component" value="Unassembled WGS sequence"/>
</dbReference>
<comment type="caution">
    <text evidence="2">The sequence shown here is derived from an EMBL/GenBank/DDBJ whole genome shotgun (WGS) entry which is preliminary data.</text>
</comment>
<feature type="compositionally biased region" description="Basic residues" evidence="1">
    <location>
        <begin position="261"/>
        <end position="273"/>
    </location>
</feature>
<accession>A0AAD6RW20</accession>
<feature type="region of interest" description="Disordered" evidence="1">
    <location>
        <begin position="261"/>
        <end position="327"/>
    </location>
</feature>
<protein>
    <submittedName>
        <fullName evidence="2">Uncharacterized protein</fullName>
    </submittedName>
</protein>
<proteinExistence type="predicted"/>
<dbReference type="EMBL" id="JARJCM010000587">
    <property type="protein sequence ID" value="KAJ7016124.1"/>
    <property type="molecule type" value="Genomic_DNA"/>
</dbReference>
<evidence type="ECO:0000256" key="1">
    <source>
        <dbReference type="SAM" id="MobiDB-lite"/>
    </source>
</evidence>
<reference evidence="2" key="1">
    <citation type="submission" date="2023-03" db="EMBL/GenBank/DDBJ databases">
        <title>Massive genome expansion in bonnet fungi (Mycena s.s.) driven by repeated elements and novel gene families across ecological guilds.</title>
        <authorList>
            <consortium name="Lawrence Berkeley National Laboratory"/>
            <person name="Harder C.B."/>
            <person name="Miyauchi S."/>
            <person name="Viragh M."/>
            <person name="Kuo A."/>
            <person name="Thoen E."/>
            <person name="Andreopoulos B."/>
            <person name="Lu D."/>
            <person name="Skrede I."/>
            <person name="Drula E."/>
            <person name="Henrissat B."/>
            <person name="Morin E."/>
            <person name="Kohler A."/>
            <person name="Barry K."/>
            <person name="LaButti K."/>
            <person name="Morin E."/>
            <person name="Salamov A."/>
            <person name="Lipzen A."/>
            <person name="Mereny Z."/>
            <person name="Hegedus B."/>
            <person name="Baldrian P."/>
            <person name="Stursova M."/>
            <person name="Weitz H."/>
            <person name="Taylor A."/>
            <person name="Grigoriev I.V."/>
            <person name="Nagy L.G."/>
            <person name="Martin F."/>
            <person name="Kauserud H."/>
        </authorList>
    </citation>
    <scope>NUCLEOTIDE SEQUENCE</scope>
    <source>
        <strain evidence="2">CBHHK200</strain>
    </source>
</reference>
<evidence type="ECO:0000313" key="2">
    <source>
        <dbReference type="EMBL" id="KAJ7016124.1"/>
    </source>
</evidence>